<gene>
    <name evidence="3" type="ORF">ACFSBL_15175</name>
</gene>
<organism evidence="3 4">
    <name type="scientific">Haloarchaeobius litoreus</name>
    <dbReference type="NCBI Taxonomy" id="755306"/>
    <lineage>
        <taxon>Archaea</taxon>
        <taxon>Methanobacteriati</taxon>
        <taxon>Methanobacteriota</taxon>
        <taxon>Stenosarchaea group</taxon>
        <taxon>Halobacteria</taxon>
        <taxon>Halobacteriales</taxon>
        <taxon>Halorubellaceae</taxon>
        <taxon>Haloarchaeobius</taxon>
    </lineage>
</organism>
<protein>
    <submittedName>
        <fullName evidence="3">ArsR family transcriptional regulator</fullName>
    </submittedName>
</protein>
<dbReference type="SUPFAM" id="SSF46785">
    <property type="entry name" value="Winged helix' DNA-binding domain"/>
    <property type="match status" value="1"/>
</dbReference>
<dbReference type="RefSeq" id="WP_256400903.1">
    <property type="nucleotide sequence ID" value="NZ_JANHJR010000003.1"/>
</dbReference>
<dbReference type="Gene3D" id="1.10.10.10">
    <property type="entry name" value="Winged helix-like DNA-binding domain superfamily/Winged helix DNA-binding domain"/>
    <property type="match status" value="1"/>
</dbReference>
<feature type="domain" description="DUF7347" evidence="1">
    <location>
        <begin position="19"/>
        <end position="95"/>
    </location>
</feature>
<dbReference type="AlphaFoldDB" id="A0ABD6DL08"/>
<dbReference type="EMBL" id="JBHUDO010000003">
    <property type="protein sequence ID" value="MFD1647031.1"/>
    <property type="molecule type" value="Genomic_DNA"/>
</dbReference>
<dbReference type="InterPro" id="IPR011991">
    <property type="entry name" value="ArsR-like_HTH"/>
</dbReference>
<comment type="caution">
    <text evidence="3">The sequence shown here is derived from an EMBL/GenBank/DDBJ whole genome shotgun (WGS) entry which is preliminary data.</text>
</comment>
<dbReference type="InterPro" id="IPR036390">
    <property type="entry name" value="WH_DNA-bd_sf"/>
</dbReference>
<evidence type="ECO:0000259" key="2">
    <source>
        <dbReference type="Pfam" id="PF24042"/>
    </source>
</evidence>
<evidence type="ECO:0000259" key="1">
    <source>
        <dbReference type="Pfam" id="PF24038"/>
    </source>
</evidence>
<accession>A0ABD6DL08</accession>
<evidence type="ECO:0000313" key="4">
    <source>
        <dbReference type="Proteomes" id="UP001597034"/>
    </source>
</evidence>
<dbReference type="InterPro" id="IPR036388">
    <property type="entry name" value="WH-like_DNA-bd_sf"/>
</dbReference>
<dbReference type="Pfam" id="PF24042">
    <property type="entry name" value="DUF7351"/>
    <property type="match status" value="1"/>
</dbReference>
<evidence type="ECO:0000313" key="3">
    <source>
        <dbReference type="EMBL" id="MFD1647031.1"/>
    </source>
</evidence>
<dbReference type="InterPro" id="IPR055771">
    <property type="entry name" value="DUF7347"/>
</dbReference>
<dbReference type="Proteomes" id="UP001597034">
    <property type="component" value="Unassembled WGS sequence"/>
</dbReference>
<dbReference type="CDD" id="cd00090">
    <property type="entry name" value="HTH_ARSR"/>
    <property type="match status" value="1"/>
</dbReference>
<keyword evidence="4" id="KW-1185">Reference proteome</keyword>
<sequence length="302" mass="33126">MSRPDSKPDINECEACVAPAKAFSVVGNETRLSILEALWRAEERPVRFSDLRETVGMRDSAQFNYHLQQLTDQFVVNTDDGYDLRYAGTKVVRAVIAGEFNQNPRWGPHGLDADCVTCGGSLVAAYEDETIGIECADCGHPHGEYPFPPGGLTDRDRDEVMRAFDQRVRHLHCLAADGVCPECSGRMASHVEREGDCCIGSDVRVEHVCQQCGHSLCSAIGLVLLDQSDVVHFHREHGIDLNGTPYWELPWCVSDHGTTVHSMDPFSVTVTIELDGDSLAVTIDDDLAVADVERTAAVPADD</sequence>
<proteinExistence type="predicted"/>
<dbReference type="Pfam" id="PF24038">
    <property type="entry name" value="DUF7347"/>
    <property type="match status" value="1"/>
</dbReference>
<reference evidence="3 4" key="1">
    <citation type="journal article" date="2019" name="Int. J. Syst. Evol. Microbiol.">
        <title>The Global Catalogue of Microorganisms (GCM) 10K type strain sequencing project: providing services to taxonomists for standard genome sequencing and annotation.</title>
        <authorList>
            <consortium name="The Broad Institute Genomics Platform"/>
            <consortium name="The Broad Institute Genome Sequencing Center for Infectious Disease"/>
            <person name="Wu L."/>
            <person name="Ma J."/>
        </authorList>
    </citation>
    <scope>NUCLEOTIDE SEQUENCE [LARGE SCALE GENOMIC DNA]</scope>
    <source>
        <strain evidence="3 4">CGMCC 1.10390</strain>
    </source>
</reference>
<name>A0ABD6DL08_9EURY</name>
<feature type="domain" description="DUF7351" evidence="2">
    <location>
        <begin position="112"/>
        <end position="289"/>
    </location>
</feature>
<dbReference type="InterPro" id="IPR055775">
    <property type="entry name" value="DUF7351"/>
</dbReference>